<reference evidence="1 2" key="1">
    <citation type="journal article" date="2019" name="Sci. Rep.">
        <title>Orb-weaving spider Araneus ventricosus genome elucidates the spidroin gene catalogue.</title>
        <authorList>
            <person name="Kono N."/>
            <person name="Nakamura H."/>
            <person name="Ohtoshi R."/>
            <person name="Moran D.A.P."/>
            <person name="Shinohara A."/>
            <person name="Yoshida Y."/>
            <person name="Fujiwara M."/>
            <person name="Mori M."/>
            <person name="Tomita M."/>
            <person name="Arakawa K."/>
        </authorList>
    </citation>
    <scope>NUCLEOTIDE SEQUENCE [LARGE SCALE GENOMIC DNA]</scope>
</reference>
<proteinExistence type="predicted"/>
<protein>
    <submittedName>
        <fullName evidence="1">Uncharacterized protein</fullName>
    </submittedName>
</protein>
<evidence type="ECO:0000313" key="1">
    <source>
        <dbReference type="EMBL" id="GBL59647.1"/>
    </source>
</evidence>
<dbReference type="EMBL" id="BGPR01151515">
    <property type="protein sequence ID" value="GBL59647.1"/>
    <property type="molecule type" value="Genomic_DNA"/>
</dbReference>
<dbReference type="AlphaFoldDB" id="A0A4Y1ZMZ4"/>
<dbReference type="Proteomes" id="UP000499080">
    <property type="component" value="Unassembled WGS sequence"/>
</dbReference>
<feature type="non-terminal residue" evidence="1">
    <location>
        <position position="36"/>
    </location>
</feature>
<sequence>MGPKSHTLLLYPPGKPEPAYSYDGFSSVNSHCSSGT</sequence>
<evidence type="ECO:0000313" key="2">
    <source>
        <dbReference type="Proteomes" id="UP000499080"/>
    </source>
</evidence>
<keyword evidence="2" id="KW-1185">Reference proteome</keyword>
<accession>A0A4Y1ZMZ4</accession>
<name>A0A4Y1ZMZ4_ARAVE</name>
<organism evidence="1 2">
    <name type="scientific">Araneus ventricosus</name>
    <name type="common">Orbweaver spider</name>
    <name type="synonym">Epeira ventricosa</name>
    <dbReference type="NCBI Taxonomy" id="182803"/>
    <lineage>
        <taxon>Eukaryota</taxon>
        <taxon>Metazoa</taxon>
        <taxon>Ecdysozoa</taxon>
        <taxon>Arthropoda</taxon>
        <taxon>Chelicerata</taxon>
        <taxon>Arachnida</taxon>
        <taxon>Araneae</taxon>
        <taxon>Araneomorphae</taxon>
        <taxon>Entelegynae</taxon>
        <taxon>Araneoidea</taxon>
        <taxon>Araneidae</taxon>
        <taxon>Araneus</taxon>
    </lineage>
</organism>
<gene>
    <name evidence="1" type="ORF">AVEN_224289_1</name>
</gene>
<comment type="caution">
    <text evidence="1">The sequence shown here is derived from an EMBL/GenBank/DDBJ whole genome shotgun (WGS) entry which is preliminary data.</text>
</comment>